<dbReference type="RefSeq" id="WP_310766549.1">
    <property type="nucleotide sequence ID" value="NZ_CP134050.1"/>
</dbReference>
<evidence type="ECO:0000313" key="1">
    <source>
        <dbReference type="EMBL" id="WNC14453.1"/>
    </source>
</evidence>
<dbReference type="Pfam" id="PF14070">
    <property type="entry name" value="YjfB_motility"/>
    <property type="match status" value="1"/>
</dbReference>
<dbReference type="EMBL" id="CP134050">
    <property type="protein sequence ID" value="WNC14453.1"/>
    <property type="molecule type" value="Genomic_DNA"/>
</dbReference>
<accession>A0ABY9T2W9</accession>
<proteinExistence type="predicted"/>
<reference evidence="1 2" key="1">
    <citation type="submission" date="2023-09" db="EMBL/GenBank/DDBJ databases">
        <title>Complete Genome and Methylome dissection of Bacillus brevis NEB573 original source of BbsI restriction endonuclease.</title>
        <authorList>
            <person name="Fomenkov A."/>
            <person name="Roberts R.D."/>
        </authorList>
    </citation>
    <scope>NUCLEOTIDE SEQUENCE [LARGE SCALE GENOMIC DNA]</scope>
    <source>
        <strain evidence="1 2">NEB573</strain>
    </source>
</reference>
<protein>
    <submittedName>
        <fullName evidence="1">Motility protein</fullName>
    </submittedName>
</protein>
<dbReference type="Proteomes" id="UP001256827">
    <property type="component" value="Chromosome"/>
</dbReference>
<sequence>MNINQLHQAINLSLQKQVQDAAATQAAVMLQDFAQTQSNIRAAEAPHPTLGKTIDILT</sequence>
<organism evidence="1 2">
    <name type="scientific">Brevibacillus brevis</name>
    <name type="common">Bacillus brevis</name>
    <dbReference type="NCBI Taxonomy" id="1393"/>
    <lineage>
        <taxon>Bacteria</taxon>
        <taxon>Bacillati</taxon>
        <taxon>Bacillota</taxon>
        <taxon>Bacilli</taxon>
        <taxon>Bacillales</taxon>
        <taxon>Paenibacillaceae</taxon>
        <taxon>Brevibacillus</taxon>
    </lineage>
</organism>
<keyword evidence="2" id="KW-1185">Reference proteome</keyword>
<dbReference type="InterPro" id="IPR025906">
    <property type="entry name" value="YjfB_motility"/>
</dbReference>
<name>A0ABY9T2W9_BREBE</name>
<evidence type="ECO:0000313" key="2">
    <source>
        <dbReference type="Proteomes" id="UP001256827"/>
    </source>
</evidence>
<gene>
    <name evidence="1" type="ORF">RGB73_27950</name>
</gene>